<proteinExistence type="predicted"/>
<evidence type="ECO:0008006" key="3">
    <source>
        <dbReference type="Google" id="ProtNLM"/>
    </source>
</evidence>
<protein>
    <recommendedName>
        <fullName evidence="3">Winged helix-turn-helix domain-containing protein</fullName>
    </recommendedName>
</protein>
<dbReference type="PANTHER" id="PTHR30528:SF0">
    <property type="entry name" value="CYTOPLASMIC PROTEIN"/>
    <property type="match status" value="1"/>
</dbReference>
<accession>A0A2R8C3Y0</accession>
<dbReference type="PANTHER" id="PTHR30528">
    <property type="entry name" value="CYTOPLASMIC PROTEIN"/>
    <property type="match status" value="1"/>
</dbReference>
<evidence type="ECO:0000313" key="1">
    <source>
        <dbReference type="EMBL" id="SPJ27151.1"/>
    </source>
</evidence>
<dbReference type="EMBL" id="ONZG01000001">
    <property type="protein sequence ID" value="SPJ27151.1"/>
    <property type="molecule type" value="Genomic_DNA"/>
</dbReference>
<reference evidence="2" key="1">
    <citation type="submission" date="2018-03" db="EMBL/GenBank/DDBJ databases">
        <authorList>
            <person name="Rodrigo-Torres L."/>
            <person name="Arahal R. D."/>
            <person name="Lucena T."/>
        </authorList>
    </citation>
    <scope>NUCLEOTIDE SEQUENCE [LARGE SCALE GENOMIC DNA]</scope>
    <source>
        <strain evidence="2">CECT 7615</strain>
    </source>
</reference>
<sequence length="404" mass="46831">MSAPVMDNTSARALFLDRHALAEQPAGPAKGQHLLDLIERLGFVQLDSINTVARAHDMILYSRRPTYRPKHLKRLYESDRALFEHWTHDAAVVPMTYYPHWHLRFQRDAELLRSRYKNWHRDGFEQRFDTVLKHIRDHGPVCSSDVGKDEKKGSGGWWDWHPSKTALEYLWRSGALTVIGRDGFQKRYDLTERVIEEHLCPGAIPCDAEHTVDWLCNAALDRLGFATSGELSAFWDTVSSAEAKDWCTAAEQRGEIEVIEVECADGSRRKHFARPGTVQTASNVTAPPKRLRVLSPFDPALRDRKRAERLFGFHYRIEVFVPAPKRIYGYYVFPLLEGDKLVGRVDMKAHRDCGELRVRALWPERGVRWSKSRTQRLESELDRVRRFTEMDSVVFVPDWLRDPI</sequence>
<dbReference type="RefSeq" id="WP_108785422.1">
    <property type="nucleotide sequence ID" value="NZ_ONZG01000001.1"/>
</dbReference>
<dbReference type="AlphaFoldDB" id="A0A2R8C3Y0"/>
<dbReference type="OrthoDB" id="9787207at2"/>
<dbReference type="Proteomes" id="UP000244898">
    <property type="component" value="Unassembled WGS sequence"/>
</dbReference>
<dbReference type="Pfam" id="PF06224">
    <property type="entry name" value="AlkZ-like"/>
    <property type="match status" value="1"/>
</dbReference>
<gene>
    <name evidence="1" type="ORF">TRM7615_00632</name>
</gene>
<keyword evidence="2" id="KW-1185">Reference proteome</keyword>
<organism evidence="1 2">
    <name type="scientific">Falsiruegeria mediterranea M17</name>
    <dbReference type="NCBI Taxonomy" id="1200281"/>
    <lineage>
        <taxon>Bacteria</taxon>
        <taxon>Pseudomonadati</taxon>
        <taxon>Pseudomonadota</taxon>
        <taxon>Alphaproteobacteria</taxon>
        <taxon>Rhodobacterales</taxon>
        <taxon>Roseobacteraceae</taxon>
        <taxon>Falsiruegeria</taxon>
    </lineage>
</organism>
<dbReference type="InterPro" id="IPR009351">
    <property type="entry name" value="AlkZ-like"/>
</dbReference>
<evidence type="ECO:0000313" key="2">
    <source>
        <dbReference type="Proteomes" id="UP000244898"/>
    </source>
</evidence>
<name>A0A2R8C3Y0_9RHOB</name>